<dbReference type="GO" id="GO:0008270">
    <property type="term" value="F:zinc ion binding"/>
    <property type="evidence" value="ECO:0007669"/>
    <property type="project" value="InterPro"/>
</dbReference>
<dbReference type="GO" id="GO:0008745">
    <property type="term" value="F:N-acetylmuramoyl-L-alanine amidase activity"/>
    <property type="evidence" value="ECO:0007669"/>
    <property type="project" value="InterPro"/>
</dbReference>
<dbReference type="PANTHER" id="PTHR11022">
    <property type="entry name" value="PEPTIDOGLYCAN RECOGNITION PROTEIN"/>
    <property type="match status" value="1"/>
</dbReference>
<feature type="domain" description="N-acetylmuramoyl-L-alanine amidase" evidence="2">
    <location>
        <begin position="1"/>
        <end position="128"/>
    </location>
</feature>
<dbReference type="Gene3D" id="3.40.80.10">
    <property type="entry name" value="Peptidoglycan recognition protein-like"/>
    <property type="match status" value="1"/>
</dbReference>
<dbReference type="EMBL" id="FUYP01000007">
    <property type="protein sequence ID" value="SKB49310.1"/>
    <property type="molecule type" value="Genomic_DNA"/>
</dbReference>
<evidence type="ECO:0000256" key="1">
    <source>
        <dbReference type="ARBA" id="ARBA00007553"/>
    </source>
</evidence>
<dbReference type="OrthoDB" id="8754850at2"/>
<proteinExistence type="inferred from homology"/>
<dbReference type="RefSeq" id="WP_079638070.1">
    <property type="nucleotide sequence ID" value="NZ_FUYP01000007.1"/>
</dbReference>
<gene>
    <name evidence="4" type="ORF">SAMN06295937_100750</name>
</gene>
<dbReference type="Proteomes" id="UP000190044">
    <property type="component" value="Unassembled WGS sequence"/>
</dbReference>
<dbReference type="GO" id="GO:0009253">
    <property type="term" value="P:peptidoglycan catabolic process"/>
    <property type="evidence" value="ECO:0007669"/>
    <property type="project" value="InterPro"/>
</dbReference>
<dbReference type="InterPro" id="IPR015510">
    <property type="entry name" value="PGRP"/>
</dbReference>
<dbReference type="InterPro" id="IPR002502">
    <property type="entry name" value="Amidase_domain"/>
</dbReference>
<evidence type="ECO:0000259" key="2">
    <source>
        <dbReference type="SMART" id="SM00644"/>
    </source>
</evidence>
<keyword evidence="5" id="KW-1185">Reference proteome</keyword>
<dbReference type="PANTHER" id="PTHR11022:SF41">
    <property type="entry name" value="PEPTIDOGLYCAN-RECOGNITION PROTEIN LC-RELATED"/>
    <property type="match status" value="1"/>
</dbReference>
<reference evidence="5" key="1">
    <citation type="submission" date="2017-02" db="EMBL/GenBank/DDBJ databases">
        <authorList>
            <person name="Varghese N."/>
            <person name="Submissions S."/>
        </authorList>
    </citation>
    <scope>NUCLEOTIDE SEQUENCE [LARGE SCALE GENOMIC DNA]</scope>
    <source>
        <strain evidence="5">R11H</strain>
    </source>
</reference>
<dbReference type="SUPFAM" id="SSF55846">
    <property type="entry name" value="N-acetylmuramoyl-L-alanine amidase-like"/>
    <property type="match status" value="1"/>
</dbReference>
<dbReference type="CDD" id="cd06583">
    <property type="entry name" value="PGRP"/>
    <property type="match status" value="1"/>
</dbReference>
<accession>A0A1T5BQZ6</accession>
<evidence type="ECO:0000313" key="4">
    <source>
        <dbReference type="EMBL" id="SKB49310.1"/>
    </source>
</evidence>
<comment type="similarity">
    <text evidence="1">Belongs to the N-acetylmuramoyl-L-alanine amidase 2 family.</text>
</comment>
<protein>
    <submittedName>
        <fullName evidence="4">N-acetylmuramoyl-L-alanine amidase</fullName>
    </submittedName>
</protein>
<dbReference type="SMART" id="SM00701">
    <property type="entry name" value="PGRP"/>
    <property type="match status" value="1"/>
</dbReference>
<dbReference type="Pfam" id="PF01510">
    <property type="entry name" value="Amidase_2"/>
    <property type="match status" value="1"/>
</dbReference>
<organism evidence="4 5">
    <name type="scientific">Sphingopyxis flava</name>
    <dbReference type="NCBI Taxonomy" id="1507287"/>
    <lineage>
        <taxon>Bacteria</taxon>
        <taxon>Pseudomonadati</taxon>
        <taxon>Pseudomonadota</taxon>
        <taxon>Alphaproteobacteria</taxon>
        <taxon>Sphingomonadales</taxon>
        <taxon>Sphingomonadaceae</taxon>
        <taxon>Sphingopyxis</taxon>
    </lineage>
</organism>
<sequence length="135" mass="14973">MRKITDIVIHCSATPEGKDFGAASIDRWHKERGWAGIGYHYVVKRDGTIEPGRPLEKAGAHVAGHNANSVGIVYIGGLAKDGKKAKDTRTPEQKTALRTIVAEMRRRFPEARVLGHRDFPGVRKDCPSFDVRTQL</sequence>
<dbReference type="AlphaFoldDB" id="A0A1T5BQZ6"/>
<dbReference type="SMART" id="SM00644">
    <property type="entry name" value="Ami_2"/>
    <property type="match status" value="1"/>
</dbReference>
<dbReference type="InterPro" id="IPR036505">
    <property type="entry name" value="Amidase/PGRP_sf"/>
</dbReference>
<name>A0A1T5BQZ6_9SPHN</name>
<dbReference type="InterPro" id="IPR006619">
    <property type="entry name" value="PGRP_domain_met/bac"/>
</dbReference>
<feature type="domain" description="Peptidoglycan recognition protein family" evidence="3">
    <location>
        <begin position="1"/>
        <end position="120"/>
    </location>
</feature>
<evidence type="ECO:0000313" key="5">
    <source>
        <dbReference type="Proteomes" id="UP000190044"/>
    </source>
</evidence>
<evidence type="ECO:0000259" key="3">
    <source>
        <dbReference type="SMART" id="SM00701"/>
    </source>
</evidence>